<protein>
    <recommendedName>
        <fullName evidence="3">C-type lectin domain-containing protein</fullName>
    </recommendedName>
</protein>
<evidence type="ECO:0000256" key="1">
    <source>
        <dbReference type="ARBA" id="ARBA00023157"/>
    </source>
</evidence>
<dbReference type="EMBL" id="CADEPI010000064">
    <property type="protein sequence ID" value="CAB3371696.1"/>
    <property type="molecule type" value="Genomic_DNA"/>
</dbReference>
<keyword evidence="5" id="KW-1185">Reference proteome</keyword>
<dbReference type="PROSITE" id="PS00615">
    <property type="entry name" value="C_TYPE_LECTIN_1"/>
    <property type="match status" value="1"/>
</dbReference>
<dbReference type="SUPFAM" id="SSF56436">
    <property type="entry name" value="C-type lectin-like"/>
    <property type="match status" value="1"/>
</dbReference>
<dbReference type="OrthoDB" id="538816at2759"/>
<dbReference type="AlphaFoldDB" id="A0A8S1CPL1"/>
<dbReference type="SMART" id="SM00034">
    <property type="entry name" value="CLECT"/>
    <property type="match status" value="1"/>
</dbReference>
<evidence type="ECO:0000256" key="2">
    <source>
        <dbReference type="SAM" id="SignalP"/>
    </source>
</evidence>
<dbReference type="InterPro" id="IPR016187">
    <property type="entry name" value="CTDL_fold"/>
</dbReference>
<evidence type="ECO:0000313" key="4">
    <source>
        <dbReference type="EMBL" id="CAB3371696.1"/>
    </source>
</evidence>
<feature type="signal peptide" evidence="2">
    <location>
        <begin position="1"/>
        <end position="20"/>
    </location>
</feature>
<dbReference type="InterPro" id="IPR016186">
    <property type="entry name" value="C-type_lectin-like/link_sf"/>
</dbReference>
<proteinExistence type="predicted"/>
<gene>
    <name evidence="4" type="ORF">CLODIP_2_CD03936</name>
</gene>
<accession>A0A8S1CPL1</accession>
<feature type="chain" id="PRO_5035751105" description="C-type lectin domain-containing protein" evidence="2">
    <location>
        <begin position="21"/>
        <end position="284"/>
    </location>
</feature>
<dbReference type="CDD" id="cd00037">
    <property type="entry name" value="CLECT"/>
    <property type="match status" value="1"/>
</dbReference>
<evidence type="ECO:0000259" key="3">
    <source>
        <dbReference type="PROSITE" id="PS50041"/>
    </source>
</evidence>
<keyword evidence="2" id="KW-0732">Signal</keyword>
<dbReference type="Gene3D" id="3.10.100.10">
    <property type="entry name" value="Mannose-Binding Protein A, subunit A"/>
    <property type="match status" value="1"/>
</dbReference>
<reference evidence="4 5" key="1">
    <citation type="submission" date="2020-04" db="EMBL/GenBank/DDBJ databases">
        <authorList>
            <person name="Alioto T."/>
            <person name="Alioto T."/>
            <person name="Gomez Garrido J."/>
        </authorList>
    </citation>
    <scope>NUCLEOTIDE SEQUENCE [LARGE SCALE GENOMIC DNA]</scope>
</reference>
<feature type="domain" description="C-type lectin" evidence="3">
    <location>
        <begin position="155"/>
        <end position="269"/>
    </location>
</feature>
<name>A0A8S1CPL1_9INSE</name>
<sequence>MSRNLLCCIFVGLLFLCVDADIRQQQQGQQHVSLNKNADLDNHRDVGDEDFLSTSIFGVLNVMLTQVQEINQKVEPSTPNTCPAQEGKEKLTALTESVKYLLNITETLNNEFRELKRSQGEGCKRNCRNLEPPSDLAKKVDCLAIGINLDLKRLVSGTFYYDKTTLLTWYEVKNFCKLHGLEMATLDTREKAKEVFSAGIVGGQGYWVAANDINQPSGDFRWIHNGSKVQTEAWLPGYPAVYKFGQQTCAVLWQNLLFDHPCGVKDRYVLCEMPKECHDILKFA</sequence>
<dbReference type="Proteomes" id="UP000494165">
    <property type="component" value="Unassembled WGS sequence"/>
</dbReference>
<organism evidence="4 5">
    <name type="scientific">Cloeon dipterum</name>
    <dbReference type="NCBI Taxonomy" id="197152"/>
    <lineage>
        <taxon>Eukaryota</taxon>
        <taxon>Metazoa</taxon>
        <taxon>Ecdysozoa</taxon>
        <taxon>Arthropoda</taxon>
        <taxon>Hexapoda</taxon>
        <taxon>Insecta</taxon>
        <taxon>Pterygota</taxon>
        <taxon>Palaeoptera</taxon>
        <taxon>Ephemeroptera</taxon>
        <taxon>Pisciforma</taxon>
        <taxon>Baetidae</taxon>
        <taxon>Cloeon</taxon>
    </lineage>
</organism>
<dbReference type="InterPro" id="IPR018378">
    <property type="entry name" value="C-type_lectin_CS"/>
</dbReference>
<dbReference type="InterPro" id="IPR001304">
    <property type="entry name" value="C-type_lectin-like"/>
</dbReference>
<comment type="caution">
    <text evidence="4">The sequence shown here is derived from an EMBL/GenBank/DDBJ whole genome shotgun (WGS) entry which is preliminary data.</text>
</comment>
<dbReference type="PROSITE" id="PS50041">
    <property type="entry name" value="C_TYPE_LECTIN_2"/>
    <property type="match status" value="1"/>
</dbReference>
<keyword evidence="1" id="KW-1015">Disulfide bond</keyword>
<evidence type="ECO:0000313" key="5">
    <source>
        <dbReference type="Proteomes" id="UP000494165"/>
    </source>
</evidence>